<dbReference type="AlphaFoldDB" id="A0A0N5CK68"/>
<evidence type="ECO:0000313" key="1">
    <source>
        <dbReference type="EMBL" id="VDM95429.1"/>
    </source>
</evidence>
<protein>
    <submittedName>
        <fullName evidence="3">Syntaxin-6_N domain-containing protein</fullName>
    </submittedName>
</protein>
<gene>
    <name evidence="1" type="ORF">TCLT_LOCUS454</name>
</gene>
<accession>A0A0N5CK68</accession>
<name>A0A0N5CK68_THECL</name>
<dbReference type="WBParaSite" id="TCLT_0000045301-mRNA-1">
    <property type="protein sequence ID" value="TCLT_0000045301-mRNA-1"/>
    <property type="gene ID" value="TCLT_0000045301"/>
</dbReference>
<sequence>MVNCHHSDSSLSATKTTLLRNDVVSNSDLSKSRSPSYCHKSFFGDFRSWDEVFSHLKRELVDIRQRDAQIFADLQLVELQLENVKHQALTELKPDSNINTLTEGSDRFRKRRVVKLGELVESMTL</sequence>
<dbReference type="EMBL" id="UYYF01000032">
    <property type="protein sequence ID" value="VDM95429.1"/>
    <property type="molecule type" value="Genomic_DNA"/>
</dbReference>
<reference evidence="3" key="1">
    <citation type="submission" date="2017-02" db="UniProtKB">
        <authorList>
            <consortium name="WormBaseParasite"/>
        </authorList>
    </citation>
    <scope>IDENTIFICATION</scope>
</reference>
<evidence type="ECO:0000313" key="2">
    <source>
        <dbReference type="Proteomes" id="UP000276776"/>
    </source>
</evidence>
<reference evidence="1 2" key="2">
    <citation type="submission" date="2018-11" db="EMBL/GenBank/DDBJ databases">
        <authorList>
            <consortium name="Pathogen Informatics"/>
        </authorList>
    </citation>
    <scope>NUCLEOTIDE SEQUENCE [LARGE SCALE GENOMIC DNA]</scope>
</reference>
<evidence type="ECO:0000313" key="3">
    <source>
        <dbReference type="WBParaSite" id="TCLT_0000045301-mRNA-1"/>
    </source>
</evidence>
<keyword evidence="2" id="KW-1185">Reference proteome</keyword>
<organism evidence="3">
    <name type="scientific">Thelazia callipaeda</name>
    <name type="common">Oriental eyeworm</name>
    <name type="synonym">Parasitic nematode</name>
    <dbReference type="NCBI Taxonomy" id="103827"/>
    <lineage>
        <taxon>Eukaryota</taxon>
        <taxon>Metazoa</taxon>
        <taxon>Ecdysozoa</taxon>
        <taxon>Nematoda</taxon>
        <taxon>Chromadorea</taxon>
        <taxon>Rhabditida</taxon>
        <taxon>Spirurina</taxon>
        <taxon>Spiruromorpha</taxon>
        <taxon>Thelazioidea</taxon>
        <taxon>Thelaziidae</taxon>
        <taxon>Thelazia</taxon>
    </lineage>
</organism>
<dbReference type="STRING" id="103827.A0A0N5CK68"/>
<dbReference type="Proteomes" id="UP000276776">
    <property type="component" value="Unassembled WGS sequence"/>
</dbReference>
<dbReference type="OrthoDB" id="5877602at2759"/>
<proteinExistence type="predicted"/>